<protein>
    <submittedName>
        <fullName evidence="1">Uncharacterized protein</fullName>
    </submittedName>
</protein>
<evidence type="ECO:0000313" key="1">
    <source>
        <dbReference type="EMBL" id="KAF3859319.1"/>
    </source>
</evidence>
<comment type="caution">
    <text evidence="1">The sequence shown here is derived from an EMBL/GenBank/DDBJ whole genome shotgun (WGS) entry which is preliminary data.</text>
</comment>
<name>A0A7J5ZE95_DISMA</name>
<accession>A0A7J5ZE95</accession>
<gene>
    <name evidence="1" type="ORF">F7725_021718</name>
</gene>
<proteinExistence type="predicted"/>
<evidence type="ECO:0000313" key="2">
    <source>
        <dbReference type="Proteomes" id="UP000518266"/>
    </source>
</evidence>
<dbReference type="Proteomes" id="UP000518266">
    <property type="component" value="Unassembled WGS sequence"/>
</dbReference>
<dbReference type="AlphaFoldDB" id="A0A7J5ZE95"/>
<keyword evidence="2" id="KW-1185">Reference proteome</keyword>
<organism evidence="1 2">
    <name type="scientific">Dissostichus mawsoni</name>
    <name type="common">Antarctic cod</name>
    <dbReference type="NCBI Taxonomy" id="36200"/>
    <lineage>
        <taxon>Eukaryota</taxon>
        <taxon>Metazoa</taxon>
        <taxon>Chordata</taxon>
        <taxon>Craniata</taxon>
        <taxon>Vertebrata</taxon>
        <taxon>Euteleostomi</taxon>
        <taxon>Actinopterygii</taxon>
        <taxon>Neopterygii</taxon>
        <taxon>Teleostei</taxon>
        <taxon>Neoteleostei</taxon>
        <taxon>Acanthomorphata</taxon>
        <taxon>Eupercaria</taxon>
        <taxon>Perciformes</taxon>
        <taxon>Notothenioidei</taxon>
        <taxon>Nototheniidae</taxon>
        <taxon>Dissostichus</taxon>
    </lineage>
</organism>
<reference evidence="1 2" key="1">
    <citation type="submission" date="2020-03" db="EMBL/GenBank/DDBJ databases">
        <title>Dissostichus mawsoni Genome sequencing and assembly.</title>
        <authorList>
            <person name="Park H."/>
        </authorList>
    </citation>
    <scope>NUCLEOTIDE SEQUENCE [LARGE SCALE GENOMIC DNA]</scope>
    <source>
        <strain evidence="1">DM0001</strain>
        <tissue evidence="1">Muscle</tissue>
    </source>
</reference>
<dbReference type="EMBL" id="JAAKFY010000003">
    <property type="protein sequence ID" value="KAF3859319.1"/>
    <property type="molecule type" value="Genomic_DNA"/>
</dbReference>
<sequence>MLYIPVCICLRAAHGMHLWFPSVTIKSIQIPEDKESKDIGYSSVEPRLAVFSDFLLFFSSLK</sequence>